<feature type="compositionally biased region" description="Polar residues" evidence="2">
    <location>
        <begin position="1"/>
        <end position="17"/>
    </location>
</feature>
<proteinExistence type="predicted"/>
<feature type="region of interest" description="Disordered" evidence="2">
    <location>
        <begin position="1"/>
        <end position="24"/>
    </location>
</feature>
<feature type="region of interest" description="Disordered" evidence="2">
    <location>
        <begin position="191"/>
        <end position="235"/>
    </location>
</feature>
<accession>A0A8J5BZ14</accession>
<gene>
    <name evidence="4" type="primary">hyi</name>
    <name evidence="4" type="ORF">GWK47_016538</name>
</gene>
<dbReference type="InterPro" id="IPR013022">
    <property type="entry name" value="Xyl_isomerase-like_TIM-brl"/>
</dbReference>
<dbReference type="PANTHER" id="PTHR43489">
    <property type="entry name" value="ISOMERASE"/>
    <property type="match status" value="1"/>
</dbReference>
<dbReference type="SUPFAM" id="SSF51658">
    <property type="entry name" value="Xylose isomerase-like"/>
    <property type="match status" value="1"/>
</dbReference>
<dbReference type="Pfam" id="PF01261">
    <property type="entry name" value="AP_endonuc_2"/>
    <property type="match status" value="1"/>
</dbReference>
<evidence type="ECO:0000313" key="4">
    <source>
        <dbReference type="EMBL" id="KAG0713283.1"/>
    </source>
</evidence>
<dbReference type="OrthoDB" id="4214675at2759"/>
<keyword evidence="5" id="KW-1185">Reference proteome</keyword>
<name>A0A8J5BZ14_CHIOP</name>
<dbReference type="AlphaFoldDB" id="A0A8J5BZ14"/>
<sequence length="235" mass="25553">MGPPDQGTTAQGHSDATQKALRVNDVEQKNFKYIPRKLRQASVYPPGSEGPGRNDRRSPYHPFTNHYTANTIHISVAMALRVCGNLTTLFPERGALIGRVAAARKAGFRVVEVSLPYRETSEALAKELHDHQLEALLINSDPGNFEAGEMGCACQPGKEAQFKTSLDKSLMYAKALNVSMIHVMVGSGYRAHRGGSTPPRSRTTCATPPPCSSGRIVGVSNPRTTTPSRLLPQRF</sequence>
<evidence type="ECO:0000256" key="2">
    <source>
        <dbReference type="SAM" id="MobiDB-lite"/>
    </source>
</evidence>
<feature type="domain" description="Xylose isomerase-like TIM barrel" evidence="3">
    <location>
        <begin position="100"/>
        <end position="199"/>
    </location>
</feature>
<comment type="caution">
    <text evidence="4">The sequence shown here is derived from an EMBL/GenBank/DDBJ whole genome shotgun (WGS) entry which is preliminary data.</text>
</comment>
<dbReference type="PANTHER" id="PTHR43489:SF6">
    <property type="entry name" value="HYDROXYPYRUVATE ISOMERASE-RELATED"/>
    <property type="match status" value="1"/>
</dbReference>
<dbReference type="Gene3D" id="3.20.20.150">
    <property type="entry name" value="Divalent-metal-dependent TIM barrel enzymes"/>
    <property type="match status" value="1"/>
</dbReference>
<dbReference type="Proteomes" id="UP000770661">
    <property type="component" value="Unassembled WGS sequence"/>
</dbReference>
<dbReference type="GO" id="GO:0008903">
    <property type="term" value="F:hydroxypyruvate isomerase activity"/>
    <property type="evidence" value="ECO:0007669"/>
    <property type="project" value="TreeGrafter"/>
</dbReference>
<evidence type="ECO:0000259" key="3">
    <source>
        <dbReference type="Pfam" id="PF01261"/>
    </source>
</evidence>
<dbReference type="GO" id="GO:0046487">
    <property type="term" value="P:glyoxylate metabolic process"/>
    <property type="evidence" value="ECO:0007669"/>
    <property type="project" value="TreeGrafter"/>
</dbReference>
<keyword evidence="1 4" id="KW-0413">Isomerase</keyword>
<dbReference type="EMBL" id="JACEEZ010021595">
    <property type="protein sequence ID" value="KAG0713283.1"/>
    <property type="molecule type" value="Genomic_DNA"/>
</dbReference>
<protein>
    <submittedName>
        <fullName evidence="4">Putative hydroxypyruvate isomerase</fullName>
    </submittedName>
</protein>
<dbReference type="InterPro" id="IPR036237">
    <property type="entry name" value="Xyl_isomerase-like_sf"/>
</dbReference>
<reference evidence="4" key="1">
    <citation type="submission" date="2020-07" db="EMBL/GenBank/DDBJ databases">
        <title>The High-quality genome of the commercially important snow crab, Chionoecetes opilio.</title>
        <authorList>
            <person name="Jeong J.-H."/>
            <person name="Ryu S."/>
        </authorList>
    </citation>
    <scope>NUCLEOTIDE SEQUENCE</scope>
    <source>
        <strain evidence="4">MADBK_172401_WGS</strain>
        <tissue evidence="4">Digestive gland</tissue>
    </source>
</reference>
<feature type="region of interest" description="Disordered" evidence="2">
    <location>
        <begin position="40"/>
        <end position="62"/>
    </location>
</feature>
<evidence type="ECO:0000256" key="1">
    <source>
        <dbReference type="ARBA" id="ARBA00023235"/>
    </source>
</evidence>
<evidence type="ECO:0000313" key="5">
    <source>
        <dbReference type="Proteomes" id="UP000770661"/>
    </source>
</evidence>
<dbReference type="InterPro" id="IPR050417">
    <property type="entry name" value="Sugar_Epim/Isomerase"/>
</dbReference>
<organism evidence="4 5">
    <name type="scientific">Chionoecetes opilio</name>
    <name type="common">Atlantic snow crab</name>
    <name type="synonym">Cancer opilio</name>
    <dbReference type="NCBI Taxonomy" id="41210"/>
    <lineage>
        <taxon>Eukaryota</taxon>
        <taxon>Metazoa</taxon>
        <taxon>Ecdysozoa</taxon>
        <taxon>Arthropoda</taxon>
        <taxon>Crustacea</taxon>
        <taxon>Multicrustacea</taxon>
        <taxon>Malacostraca</taxon>
        <taxon>Eumalacostraca</taxon>
        <taxon>Eucarida</taxon>
        <taxon>Decapoda</taxon>
        <taxon>Pleocyemata</taxon>
        <taxon>Brachyura</taxon>
        <taxon>Eubrachyura</taxon>
        <taxon>Majoidea</taxon>
        <taxon>Majidae</taxon>
        <taxon>Chionoecetes</taxon>
    </lineage>
</organism>